<protein>
    <submittedName>
        <fullName evidence="1">Uncharacterized protein</fullName>
    </submittedName>
</protein>
<organism evidence="1 2">
    <name type="scientific">Sphagnurus paluster</name>
    <dbReference type="NCBI Taxonomy" id="117069"/>
    <lineage>
        <taxon>Eukaryota</taxon>
        <taxon>Fungi</taxon>
        <taxon>Dikarya</taxon>
        <taxon>Basidiomycota</taxon>
        <taxon>Agaricomycotina</taxon>
        <taxon>Agaricomycetes</taxon>
        <taxon>Agaricomycetidae</taxon>
        <taxon>Agaricales</taxon>
        <taxon>Tricholomatineae</taxon>
        <taxon>Lyophyllaceae</taxon>
        <taxon>Sphagnurus</taxon>
    </lineage>
</organism>
<evidence type="ECO:0000313" key="2">
    <source>
        <dbReference type="Proteomes" id="UP000717328"/>
    </source>
</evidence>
<reference evidence="1" key="2">
    <citation type="submission" date="2021-10" db="EMBL/GenBank/DDBJ databases">
        <title>Phylogenomics reveals ancestral predisposition of the termite-cultivated fungus Termitomyces towards a domesticated lifestyle.</title>
        <authorList>
            <person name="Auxier B."/>
            <person name="Grum-Grzhimaylo A."/>
            <person name="Cardenas M.E."/>
            <person name="Lodge J.D."/>
            <person name="Laessoe T."/>
            <person name="Pedersen O."/>
            <person name="Smith M.E."/>
            <person name="Kuyper T.W."/>
            <person name="Franco-Molano E.A."/>
            <person name="Baroni T.J."/>
            <person name="Aanen D.K."/>
        </authorList>
    </citation>
    <scope>NUCLEOTIDE SEQUENCE</scope>
    <source>
        <strain evidence="1">D49</strain>
    </source>
</reference>
<proteinExistence type="predicted"/>
<accession>A0A9P7GF04</accession>
<dbReference type="EMBL" id="JABCKI010001116">
    <property type="protein sequence ID" value="KAG5649352.1"/>
    <property type="molecule type" value="Genomic_DNA"/>
</dbReference>
<dbReference type="OrthoDB" id="2692094at2759"/>
<dbReference type="AlphaFoldDB" id="A0A9P7GF04"/>
<reference evidence="1" key="1">
    <citation type="submission" date="2021-02" db="EMBL/GenBank/DDBJ databases">
        <authorList>
            <person name="Nieuwenhuis M."/>
            <person name="Van De Peppel L.J.J."/>
        </authorList>
    </citation>
    <scope>NUCLEOTIDE SEQUENCE</scope>
    <source>
        <strain evidence="1">D49</strain>
    </source>
</reference>
<evidence type="ECO:0000313" key="1">
    <source>
        <dbReference type="EMBL" id="KAG5649352.1"/>
    </source>
</evidence>
<sequence>MATTQTPSATKPLRHRRRKGLTATVMFYENEPLPPTPPESHHHISPSCNFPVHIQTFILANDGDPAVQDFYTKLQDHLLGRVLHPNWSGGPNKFSETECANILILNDRFYRHKVMRVNYTSYDVWRGQDSINSRNHADIMTLAPEDDPSSHPF</sequence>
<comment type="caution">
    <text evidence="1">The sequence shown here is derived from an EMBL/GenBank/DDBJ whole genome shotgun (WGS) entry which is preliminary data.</text>
</comment>
<name>A0A9P7GF04_9AGAR</name>
<keyword evidence="2" id="KW-1185">Reference proteome</keyword>
<dbReference type="Proteomes" id="UP000717328">
    <property type="component" value="Unassembled WGS sequence"/>
</dbReference>
<gene>
    <name evidence="1" type="ORF">H0H81_004375</name>
</gene>